<dbReference type="GO" id="GO:0030246">
    <property type="term" value="F:carbohydrate binding"/>
    <property type="evidence" value="ECO:0007669"/>
    <property type="project" value="UniProtKB-UniRule"/>
</dbReference>
<dbReference type="EMBL" id="KV454475">
    <property type="protein sequence ID" value="ODV64078.1"/>
    <property type="molecule type" value="Genomic_DNA"/>
</dbReference>
<keyword evidence="9" id="KW-1185">Reference proteome</keyword>
<dbReference type="Pfam" id="PF01263">
    <property type="entry name" value="Aldose_epim"/>
    <property type="match status" value="1"/>
</dbReference>
<feature type="binding site" evidence="7">
    <location>
        <position position="85"/>
    </location>
    <ligand>
        <name>substrate</name>
    </ligand>
</feature>
<name>A0A1D2VR63_9ASCO</name>
<dbReference type="GO" id="GO:0047938">
    <property type="term" value="F:glucose-6-phosphate 1-epimerase activity"/>
    <property type="evidence" value="ECO:0007669"/>
    <property type="project" value="UniProtKB-UniRule"/>
</dbReference>
<evidence type="ECO:0000256" key="2">
    <source>
        <dbReference type="ARBA" id="ARBA00005866"/>
    </source>
</evidence>
<keyword evidence="4 5" id="KW-0413">Isomerase</keyword>
<dbReference type="CDD" id="cd09020">
    <property type="entry name" value="D-hex-6-P-epi_like"/>
    <property type="match status" value="1"/>
</dbReference>
<evidence type="ECO:0000313" key="8">
    <source>
        <dbReference type="EMBL" id="ODV64078.1"/>
    </source>
</evidence>
<organism evidence="8 9">
    <name type="scientific">Ascoidea rubescens DSM 1968</name>
    <dbReference type="NCBI Taxonomy" id="1344418"/>
    <lineage>
        <taxon>Eukaryota</taxon>
        <taxon>Fungi</taxon>
        <taxon>Dikarya</taxon>
        <taxon>Ascomycota</taxon>
        <taxon>Saccharomycotina</taxon>
        <taxon>Saccharomycetes</taxon>
        <taxon>Ascoideaceae</taxon>
        <taxon>Ascoidea</taxon>
    </lineage>
</organism>
<dbReference type="EC" id="5.1.3.15" evidence="3 5"/>
<dbReference type="STRING" id="1344418.A0A1D2VR63"/>
<dbReference type="InParanoid" id="A0A1D2VR63"/>
<feature type="active site" evidence="6">
    <location>
        <position position="161"/>
    </location>
</feature>
<reference evidence="9" key="1">
    <citation type="submission" date="2016-05" db="EMBL/GenBank/DDBJ databases">
        <title>Comparative genomics of biotechnologically important yeasts.</title>
        <authorList>
            <consortium name="DOE Joint Genome Institute"/>
            <person name="Riley R."/>
            <person name="Haridas S."/>
            <person name="Wolfe K.H."/>
            <person name="Lopes M.R."/>
            <person name="Hittinger C.T."/>
            <person name="Goker M."/>
            <person name="Salamov A."/>
            <person name="Wisecaver J."/>
            <person name="Long T.M."/>
            <person name="Aerts A.L."/>
            <person name="Barry K."/>
            <person name="Choi C."/>
            <person name="Clum A."/>
            <person name="Coughlan A.Y."/>
            <person name="Deshpande S."/>
            <person name="Douglass A.P."/>
            <person name="Hanson S.J."/>
            <person name="Klenk H.-P."/>
            <person name="Labutti K."/>
            <person name="Lapidus A."/>
            <person name="Lindquist E."/>
            <person name="Lipzen A."/>
            <person name="Meier-Kolthoff J.P."/>
            <person name="Ohm R.A."/>
            <person name="Otillar R.P."/>
            <person name="Pangilinan J."/>
            <person name="Peng Y."/>
            <person name="Rokas A."/>
            <person name="Rosa C.A."/>
            <person name="Scheuner C."/>
            <person name="Sibirny A.A."/>
            <person name="Slot J.C."/>
            <person name="Stielow J.B."/>
            <person name="Sun H."/>
            <person name="Kurtzman C.P."/>
            <person name="Blackwell M."/>
            <person name="Grigoriev I.V."/>
            <person name="Jeffries T.W."/>
        </authorList>
    </citation>
    <scope>NUCLEOTIDE SEQUENCE [LARGE SCALE GENOMIC DNA]</scope>
    <source>
        <strain evidence="9">DSM 1968</strain>
    </source>
</reference>
<dbReference type="GeneID" id="30966071"/>
<dbReference type="GO" id="GO:0005975">
    <property type="term" value="P:carbohydrate metabolic process"/>
    <property type="evidence" value="ECO:0007669"/>
    <property type="project" value="InterPro"/>
</dbReference>
<sequence length="299" mass="34061">MAVQLTDTEVTLSLSDDPNTSCKILLYGATVYSWKSQNIEQLWLSKAAKLDGSKPVRGGIPLVFPVFGKNNSDDFKDLPQHGFARNSTWEFLGQTQQDPPTVQFGLGPENVDEKLYSGWGSNKDNDFTLILTIALHHTYLKTSIDVINNNDYSWDFNWLFHNYLQVNDIEDTLVSNLAGENCFDQLLNEHYEEKAPAVTFIEELDRIYNQIPEERMVQVIELGKVVHSIQRENLPDIVVWNPWVDKSSSIADFQPKDGFKKMVCIEPGYVKKFVTLNPGETWSASQIIKRNEPLTLQSV</sequence>
<comment type="similarity">
    <text evidence="2 5">Belongs to the glucose-6-phosphate 1-epimerase family.</text>
</comment>
<dbReference type="PANTHER" id="PTHR11122">
    <property type="entry name" value="APOSPORY-ASSOCIATED PROTEIN C-RELATED"/>
    <property type="match status" value="1"/>
</dbReference>
<dbReference type="RefSeq" id="XP_020050385.1">
    <property type="nucleotide sequence ID" value="XM_020192435.1"/>
</dbReference>
<dbReference type="InterPro" id="IPR014718">
    <property type="entry name" value="GH-type_carb-bd"/>
</dbReference>
<evidence type="ECO:0000256" key="4">
    <source>
        <dbReference type="ARBA" id="ARBA00023235"/>
    </source>
</evidence>
<dbReference type="FunCoup" id="A0A1D2VR63">
    <property type="interactions" value="275"/>
</dbReference>
<evidence type="ECO:0000313" key="9">
    <source>
        <dbReference type="Proteomes" id="UP000095038"/>
    </source>
</evidence>
<comment type="catalytic activity">
    <reaction evidence="1">
        <text>alpha-D-glucose 6-phosphate = beta-D-glucose 6-phosphate</text>
        <dbReference type="Rhea" id="RHEA:16249"/>
        <dbReference type="ChEBI" id="CHEBI:58225"/>
        <dbReference type="ChEBI" id="CHEBI:58247"/>
        <dbReference type="EC" id="5.1.3.15"/>
    </reaction>
</comment>
<proteinExistence type="inferred from homology"/>
<dbReference type="PANTHER" id="PTHR11122:SF13">
    <property type="entry name" value="GLUCOSE-6-PHOSPHATE 1-EPIMERASE"/>
    <property type="match status" value="1"/>
</dbReference>
<dbReference type="PIRSF" id="PIRSF016020">
    <property type="entry name" value="PHexose_mutarotase"/>
    <property type="match status" value="1"/>
</dbReference>
<dbReference type="InterPro" id="IPR025532">
    <property type="entry name" value="G6P_1-epimerase"/>
</dbReference>
<evidence type="ECO:0000256" key="1">
    <source>
        <dbReference type="ARBA" id="ARBA00001096"/>
    </source>
</evidence>
<protein>
    <recommendedName>
        <fullName evidence="3 5">Glucose-6-phosphate 1-epimerase</fullName>
        <ecNumber evidence="3 5">5.1.3.15</ecNumber>
    </recommendedName>
</protein>
<comment type="function">
    <text evidence="5">Catalyzes the interconversion between the alpha and beta anomers from at least three hexose 6-phosphate sugars (Glc6P, Gal6P, and Man6P).</text>
</comment>
<evidence type="ECO:0000256" key="7">
    <source>
        <dbReference type="PIRSR" id="PIRSR016020-2"/>
    </source>
</evidence>
<evidence type="ECO:0000256" key="3">
    <source>
        <dbReference type="ARBA" id="ARBA00012083"/>
    </source>
</evidence>
<dbReference type="InterPro" id="IPR011013">
    <property type="entry name" value="Gal_mutarotase_sf_dom"/>
</dbReference>
<feature type="binding site" evidence="7">
    <location>
        <position position="57"/>
    </location>
    <ligand>
        <name>substrate</name>
    </ligand>
</feature>
<dbReference type="SUPFAM" id="SSF74650">
    <property type="entry name" value="Galactose mutarotase-like"/>
    <property type="match status" value="1"/>
</dbReference>
<dbReference type="GO" id="GO:0005737">
    <property type="term" value="C:cytoplasm"/>
    <property type="evidence" value="ECO:0007669"/>
    <property type="project" value="TreeGrafter"/>
</dbReference>
<gene>
    <name evidence="8" type="ORF">ASCRUDRAFT_73778</name>
</gene>
<feature type="binding site" evidence="7">
    <location>
        <position position="80"/>
    </location>
    <ligand>
        <name>substrate</name>
    </ligand>
</feature>
<dbReference type="OrthoDB" id="1659429at2759"/>
<feature type="active site" evidence="6">
    <location>
        <position position="266"/>
    </location>
</feature>
<dbReference type="InterPro" id="IPR008183">
    <property type="entry name" value="Aldose_1/G6P_1-epimerase"/>
</dbReference>
<dbReference type="AlphaFoldDB" id="A0A1D2VR63"/>
<evidence type="ECO:0000256" key="5">
    <source>
        <dbReference type="PIRNR" id="PIRNR016020"/>
    </source>
</evidence>
<evidence type="ECO:0000256" key="6">
    <source>
        <dbReference type="PIRSR" id="PIRSR016020-1"/>
    </source>
</evidence>
<accession>A0A1D2VR63</accession>
<dbReference type="Gene3D" id="2.70.98.10">
    <property type="match status" value="1"/>
</dbReference>
<dbReference type="Proteomes" id="UP000095038">
    <property type="component" value="Unassembled WGS sequence"/>
</dbReference>